<proteinExistence type="predicted"/>
<keyword evidence="3" id="KW-1185">Reference proteome</keyword>
<keyword evidence="1" id="KW-0472">Membrane</keyword>
<reference evidence="2 3" key="1">
    <citation type="submission" date="2017-07" db="EMBL/GenBank/DDBJ databases">
        <authorList>
            <person name="Sun Z.S."/>
            <person name="Albrecht U."/>
            <person name="Echele G."/>
            <person name="Lee C.C."/>
        </authorList>
    </citation>
    <scope>NUCLEOTIDE SEQUENCE [LARGE SCALE GENOMIC DNA]</scope>
    <source>
        <strain evidence="3">type strain: KCTC 22618</strain>
    </source>
</reference>
<dbReference type="AlphaFoldDB" id="A0A238UD28"/>
<dbReference type="OrthoDB" id="1185939at2"/>
<name>A0A238UD28_9FLAO</name>
<gene>
    <name evidence="2" type="ORF">TJEJU_2804</name>
</gene>
<dbReference type="KEGG" id="tje:TJEJU_2804"/>
<accession>A0A238UD28</accession>
<sequence>MNRQGNVLDVEQYTGAPIERAHLLRGFNSKKTPVKWIRFFRACVLQREIAETKKKKKLKKVWVAFFIFSAIAFIGPFIFLPLGILFPFIFVFLIVAALINYFTNKKFKNKFADGFDFFADYFSAFFTLIEEDLQPQSKISLQANLKNTVSKESFVNEEPYDSNTRGFISGKQNYYERVISKGSCFFNDGSLISFQFTEKIRERIVKKRGSVSGKRKTKYKFKSVYPFALKMKIPKSKYSLKPNISSELTQVVEENDFYVFKTIRKFDTKKERPDQYNPYNESSITTFAVDYFSLEVINLINTCYSCVTPRV</sequence>
<evidence type="ECO:0000313" key="2">
    <source>
        <dbReference type="EMBL" id="SNR16478.1"/>
    </source>
</evidence>
<evidence type="ECO:0000256" key="1">
    <source>
        <dbReference type="SAM" id="Phobius"/>
    </source>
</evidence>
<organism evidence="2 3">
    <name type="scientific">Tenacibaculum jejuense</name>
    <dbReference type="NCBI Taxonomy" id="584609"/>
    <lineage>
        <taxon>Bacteria</taxon>
        <taxon>Pseudomonadati</taxon>
        <taxon>Bacteroidota</taxon>
        <taxon>Flavobacteriia</taxon>
        <taxon>Flavobacteriales</taxon>
        <taxon>Flavobacteriaceae</taxon>
        <taxon>Tenacibaculum</taxon>
    </lineage>
</organism>
<dbReference type="RefSeq" id="WP_095073052.1">
    <property type="nucleotide sequence ID" value="NZ_LT899436.1"/>
</dbReference>
<feature type="transmembrane region" description="Helical" evidence="1">
    <location>
        <begin position="61"/>
        <end position="78"/>
    </location>
</feature>
<dbReference type="EMBL" id="LT899436">
    <property type="protein sequence ID" value="SNR16478.1"/>
    <property type="molecule type" value="Genomic_DNA"/>
</dbReference>
<feature type="transmembrane region" description="Helical" evidence="1">
    <location>
        <begin position="84"/>
        <end position="102"/>
    </location>
</feature>
<protein>
    <submittedName>
        <fullName evidence="2">Uncharacterized protein</fullName>
    </submittedName>
</protein>
<evidence type="ECO:0000313" key="3">
    <source>
        <dbReference type="Proteomes" id="UP000215214"/>
    </source>
</evidence>
<keyword evidence="1" id="KW-1133">Transmembrane helix</keyword>
<dbReference type="Proteomes" id="UP000215214">
    <property type="component" value="Chromosome TJEJU"/>
</dbReference>
<keyword evidence="1" id="KW-0812">Transmembrane</keyword>